<evidence type="ECO:0000313" key="3">
    <source>
        <dbReference type="EMBL" id="MFD2649093.1"/>
    </source>
</evidence>
<dbReference type="InterPro" id="IPR008928">
    <property type="entry name" value="6-hairpin_glycosidase_sf"/>
</dbReference>
<comment type="caution">
    <text evidence="3">The sequence shown here is derived from an EMBL/GenBank/DDBJ whole genome shotgun (WGS) entry which is preliminary data.</text>
</comment>
<dbReference type="Proteomes" id="UP001597521">
    <property type="component" value="Unassembled WGS sequence"/>
</dbReference>
<keyword evidence="4" id="KW-1185">Reference proteome</keyword>
<dbReference type="Gene3D" id="1.50.10.10">
    <property type="match status" value="1"/>
</dbReference>
<protein>
    <submittedName>
        <fullName evidence="3">AGE family epimerase/isomerase</fullName>
    </submittedName>
</protein>
<name>A0ABW5QMZ8_9HYPH</name>
<proteinExistence type="inferred from homology"/>
<organism evidence="3 4">
    <name type="scientific">Devosia albogilva</name>
    <dbReference type="NCBI Taxonomy" id="429726"/>
    <lineage>
        <taxon>Bacteria</taxon>
        <taxon>Pseudomonadati</taxon>
        <taxon>Pseudomonadota</taxon>
        <taxon>Alphaproteobacteria</taxon>
        <taxon>Hyphomicrobiales</taxon>
        <taxon>Devosiaceae</taxon>
        <taxon>Devosia</taxon>
    </lineage>
</organism>
<keyword evidence="2" id="KW-0413">Isomerase</keyword>
<evidence type="ECO:0000256" key="1">
    <source>
        <dbReference type="ARBA" id="ARBA00008558"/>
    </source>
</evidence>
<dbReference type="RefSeq" id="WP_386834515.1">
    <property type="nucleotide sequence ID" value="NZ_JBHUNP010000001.1"/>
</dbReference>
<dbReference type="CDD" id="cd00249">
    <property type="entry name" value="AGE"/>
    <property type="match status" value="1"/>
</dbReference>
<dbReference type="InterPro" id="IPR010819">
    <property type="entry name" value="AGE/CE"/>
</dbReference>
<dbReference type="PANTHER" id="PTHR15108">
    <property type="entry name" value="N-ACYLGLUCOSAMINE-2-EPIMERASE"/>
    <property type="match status" value="1"/>
</dbReference>
<dbReference type="InterPro" id="IPR012341">
    <property type="entry name" value="6hp_glycosidase-like_sf"/>
</dbReference>
<gene>
    <name evidence="3" type="ORF">ACFSX5_14990</name>
</gene>
<reference evidence="4" key="1">
    <citation type="journal article" date="2019" name="Int. J. Syst. Evol. Microbiol.">
        <title>The Global Catalogue of Microorganisms (GCM) 10K type strain sequencing project: providing services to taxonomists for standard genome sequencing and annotation.</title>
        <authorList>
            <consortium name="The Broad Institute Genomics Platform"/>
            <consortium name="The Broad Institute Genome Sequencing Center for Infectious Disease"/>
            <person name="Wu L."/>
            <person name="Ma J."/>
        </authorList>
    </citation>
    <scope>NUCLEOTIDE SEQUENCE [LARGE SCALE GENOMIC DNA]</scope>
    <source>
        <strain evidence="4">CCM 7427</strain>
    </source>
</reference>
<sequence length="425" mass="48525">MRDVQTTLPRTNSSPWQSRPFHRQYLMRQANNLFDFFEAPSINPKGGFFELSDDGRPVTPDNATRQIHVTTRMIHCATIGSLIGRPGSDEIVDHGMQYLWNRHRDQRHGGYVWSLDDEGHVDPTKQAYGHAFVLLAASSATLVGHPLAPQVLADATEVINTRFWDDKAGAVREEFANDWSNITRYRGQNSNMHLTEALMAAFEATGDKSYLNKAERIAELIIARNAVPLGHRVAEHFHEDWSLDKTYKHESEMFRPSGTTPGHWLEWARLLYQLWVLGAKRHSWMPEAARNLFRSAVDLGWDKAHGGFFYTLDWDNKPAMREKLWWPVAEAIGAAAFISAHDVTEDYFQAWYRCLWDYAENHVIDHARGGWLSELSEDLRPGSRLFVGKPDIYHALQACLIPLYPATGSLTRAIIEADHTIKRGH</sequence>
<comment type="similarity">
    <text evidence="1">Belongs to the N-acylglucosamine 2-epimerase family.</text>
</comment>
<accession>A0ABW5QMZ8</accession>
<evidence type="ECO:0000256" key="2">
    <source>
        <dbReference type="ARBA" id="ARBA00023235"/>
    </source>
</evidence>
<dbReference type="Pfam" id="PF07221">
    <property type="entry name" value="GlcNAc_2-epim"/>
    <property type="match status" value="1"/>
</dbReference>
<dbReference type="EMBL" id="JBHUNP010000001">
    <property type="protein sequence ID" value="MFD2649093.1"/>
    <property type="molecule type" value="Genomic_DNA"/>
</dbReference>
<dbReference type="SUPFAM" id="SSF48208">
    <property type="entry name" value="Six-hairpin glycosidases"/>
    <property type="match status" value="1"/>
</dbReference>
<evidence type="ECO:0000313" key="4">
    <source>
        <dbReference type="Proteomes" id="UP001597521"/>
    </source>
</evidence>
<dbReference type="InterPro" id="IPR034116">
    <property type="entry name" value="AGE_dom"/>
</dbReference>